<dbReference type="SUPFAM" id="SSF53800">
    <property type="entry name" value="Chelatase"/>
    <property type="match status" value="1"/>
</dbReference>
<dbReference type="RefSeq" id="WP_137252873.1">
    <property type="nucleotide sequence ID" value="NZ_JBHSPQ010000004.1"/>
</dbReference>
<reference evidence="3 4" key="1">
    <citation type="submission" date="2019-04" db="EMBL/GenBank/DDBJ databases">
        <title>Kribbella sp. NEAU-THZ 27 nov., a novel actinomycete isolated from soil.</title>
        <authorList>
            <person name="Duan L."/>
        </authorList>
    </citation>
    <scope>NUCLEOTIDE SEQUENCE [LARGE SCALE GENOMIC DNA]</scope>
    <source>
        <strain evidence="4">NEAU-THZ27</strain>
    </source>
</reference>
<dbReference type="EMBL" id="SZPZ01000001">
    <property type="protein sequence ID" value="TKK82177.1"/>
    <property type="molecule type" value="Genomic_DNA"/>
</dbReference>
<evidence type="ECO:0000256" key="1">
    <source>
        <dbReference type="ARBA" id="ARBA00022723"/>
    </source>
</evidence>
<dbReference type="InterPro" id="IPR050963">
    <property type="entry name" value="Sirohydro_Cobaltochel/CbiX"/>
</dbReference>
<accession>A0A4U3M4C3</accession>
<dbReference type="OrthoDB" id="7345302at2"/>
<protein>
    <submittedName>
        <fullName evidence="3">Sirohydrochlorin chelatase</fullName>
    </submittedName>
</protein>
<sequence>MTDLVAVAHGTADPRGIRVVHELVRELARRRPELPVSLGFVDLLTPALPDLARRVATDTDEAVMVPLLLSSGYHVYVDIAAEAARRPHKLRAAAALGPDPVLADILADRLGDLSRVDQVVLAAAGSSDSRALMDCEETAGLLARRIDRPVAVGYLSGIGERLPSVLSRVHGRVAVATYLLAPGYFANRIRRLAGPRFVGPPLGADPRLAELALQRYDAARRSSAIAV</sequence>
<dbReference type="InterPro" id="IPR002762">
    <property type="entry name" value="CbiX-like"/>
</dbReference>
<dbReference type="Proteomes" id="UP000305836">
    <property type="component" value="Unassembled WGS sequence"/>
</dbReference>
<name>A0A4U3M4C3_9ACTN</name>
<proteinExistence type="predicted"/>
<dbReference type="PANTHER" id="PTHR33542:SF5">
    <property type="entry name" value="FERROCHELATASE CHE1"/>
    <property type="match status" value="1"/>
</dbReference>
<dbReference type="GO" id="GO:0016829">
    <property type="term" value="F:lyase activity"/>
    <property type="evidence" value="ECO:0007669"/>
    <property type="project" value="UniProtKB-KW"/>
</dbReference>
<dbReference type="PANTHER" id="PTHR33542">
    <property type="entry name" value="SIROHYDROCHLORIN FERROCHELATASE, CHLOROPLASTIC"/>
    <property type="match status" value="1"/>
</dbReference>
<keyword evidence="1" id="KW-0479">Metal-binding</keyword>
<comment type="caution">
    <text evidence="3">The sequence shown here is derived from an EMBL/GenBank/DDBJ whole genome shotgun (WGS) entry which is preliminary data.</text>
</comment>
<dbReference type="Pfam" id="PF01903">
    <property type="entry name" value="CbiX"/>
    <property type="match status" value="2"/>
</dbReference>
<dbReference type="GO" id="GO:0046872">
    <property type="term" value="F:metal ion binding"/>
    <property type="evidence" value="ECO:0007669"/>
    <property type="project" value="UniProtKB-KW"/>
</dbReference>
<dbReference type="Gene3D" id="3.40.50.1400">
    <property type="match status" value="2"/>
</dbReference>
<keyword evidence="4" id="KW-1185">Reference proteome</keyword>
<evidence type="ECO:0000313" key="3">
    <source>
        <dbReference type="EMBL" id="TKK82177.1"/>
    </source>
</evidence>
<gene>
    <name evidence="3" type="ORF">FDA38_05025</name>
</gene>
<dbReference type="AlphaFoldDB" id="A0A4U3M4C3"/>
<evidence type="ECO:0000256" key="2">
    <source>
        <dbReference type="ARBA" id="ARBA00023239"/>
    </source>
</evidence>
<evidence type="ECO:0000313" key="4">
    <source>
        <dbReference type="Proteomes" id="UP000305836"/>
    </source>
</evidence>
<dbReference type="CDD" id="cd03416">
    <property type="entry name" value="CbiX_SirB_N"/>
    <property type="match status" value="1"/>
</dbReference>
<organism evidence="3 4">
    <name type="scientific">Kribbella jiaozuonensis</name>
    <dbReference type="NCBI Taxonomy" id="2575441"/>
    <lineage>
        <taxon>Bacteria</taxon>
        <taxon>Bacillati</taxon>
        <taxon>Actinomycetota</taxon>
        <taxon>Actinomycetes</taxon>
        <taxon>Propionibacteriales</taxon>
        <taxon>Kribbellaceae</taxon>
        <taxon>Kribbella</taxon>
    </lineage>
</organism>
<keyword evidence="2" id="KW-0456">Lyase</keyword>